<reference evidence="2" key="1">
    <citation type="submission" date="2021-06" db="EMBL/GenBank/DDBJ databases">
        <title>Identification of Pseudomonas cichorii causing bacterial leaf black spot of flue-cured tobacco, a new disease in China.</title>
        <authorList>
            <person name="Lu C.-H."/>
        </authorList>
    </citation>
    <scope>NUCLEOTIDE SEQUENCE [LARGE SCALE GENOMIC DNA]</scope>
    <source>
        <strain evidence="2">LJ2</strain>
    </source>
</reference>
<protein>
    <recommendedName>
        <fullName evidence="3">Glycosaminoglycan attachment site</fullName>
    </recommendedName>
</protein>
<dbReference type="EMBL" id="CP076668">
    <property type="protein sequence ID" value="QWU81697.1"/>
    <property type="molecule type" value="Genomic_DNA"/>
</dbReference>
<proteinExistence type="predicted"/>
<gene>
    <name evidence="1" type="ORF">KQP88_16745</name>
</gene>
<dbReference type="Proteomes" id="UP000683401">
    <property type="component" value="Chromosome"/>
</dbReference>
<evidence type="ECO:0008006" key="3">
    <source>
        <dbReference type="Google" id="ProtNLM"/>
    </source>
</evidence>
<name>A0ABX8HMW0_9PSED</name>
<sequence length="374" mass="42105">MSINLFETSLDENKLHPYFKEIKNTPEYAEARKVINEWSEGIFERRGEAAKFINEFQTSFNSTFWEIYLNKAFKLLEFKIDYTKASPDFNLQSKCGRNISVEAVTSNPSNLPKLNLDTPSVSEESFLNNATLKLSGKIRDKHQLYLGMGKGKYSYSSLDHVKGNPFVLAVAPFDSKLSQSQNNTAMNRVLYGLEPPINYSEPQAVVASVKNKNGKNIDLGIFTNDNYKEISAVVFSTTGTFGKAVALAGTANFVKSSRLRKMGIVEFLAKEGLEKIGKTRTKVSDTYDIFSERFYSGIDICGHDIHICNGSDHKETHLDGLQVYHNPFAIHPLLKNDFSAQEVVHYFYDVENAAMKIKYNDNVMISRSTVSSVL</sequence>
<dbReference type="RefSeq" id="WP_216703667.1">
    <property type="nucleotide sequence ID" value="NZ_CP076668.1"/>
</dbReference>
<accession>A0ABX8HMW0</accession>
<evidence type="ECO:0000313" key="1">
    <source>
        <dbReference type="EMBL" id="QWU81697.1"/>
    </source>
</evidence>
<evidence type="ECO:0000313" key="2">
    <source>
        <dbReference type="Proteomes" id="UP000683401"/>
    </source>
</evidence>
<organism evidence="1 2">
    <name type="scientific">Pseudomonas lijiangensis</name>
    <dbReference type="NCBI Taxonomy" id="2995658"/>
    <lineage>
        <taxon>Bacteria</taxon>
        <taxon>Pseudomonadati</taxon>
        <taxon>Pseudomonadota</taxon>
        <taxon>Gammaproteobacteria</taxon>
        <taxon>Pseudomonadales</taxon>
        <taxon>Pseudomonadaceae</taxon>
        <taxon>Pseudomonas</taxon>
    </lineage>
</organism>
<keyword evidence="2" id="KW-1185">Reference proteome</keyword>